<comment type="catalytic activity">
    <reaction evidence="7">
        <text>3-dehydro-L-erythronate + ATP = 3-dehydro-4-O-phospho-L-erythronate + ADP + H(+)</text>
        <dbReference type="Rhea" id="RHEA:52552"/>
        <dbReference type="ChEBI" id="CHEBI:15378"/>
        <dbReference type="ChEBI" id="CHEBI:30616"/>
        <dbReference type="ChEBI" id="CHEBI:136592"/>
        <dbReference type="ChEBI" id="CHEBI:136670"/>
        <dbReference type="ChEBI" id="CHEBI:456216"/>
        <dbReference type="EC" id="2.7.1.217"/>
    </reaction>
</comment>
<dbReference type="InterPro" id="IPR031475">
    <property type="entry name" value="NBD_C"/>
</dbReference>
<keyword evidence="2 15" id="KW-0808">Transferase</keyword>
<evidence type="ECO:0000256" key="8">
    <source>
        <dbReference type="ARBA" id="ARBA00036346"/>
    </source>
</evidence>
<evidence type="ECO:0000256" key="11">
    <source>
        <dbReference type="ARBA" id="ARBA00039461"/>
    </source>
</evidence>
<comment type="caution">
    <text evidence="15">The sequence shown here is derived from an EMBL/GenBank/DDBJ whole genome shotgun (WGS) entry which is preliminary data.</text>
</comment>
<dbReference type="Proteomes" id="UP001595596">
    <property type="component" value="Unassembled WGS sequence"/>
</dbReference>
<dbReference type="NCBIfam" id="NF043035">
    <property type="entry name" value="OxoTetrKin"/>
    <property type="match status" value="1"/>
</dbReference>
<gene>
    <name evidence="15" type="primary">otnK</name>
    <name evidence="15" type="ORF">ACFOMP_12400</name>
</gene>
<keyword evidence="5" id="KW-0067">ATP-binding</keyword>
<evidence type="ECO:0000256" key="10">
    <source>
        <dbReference type="ARBA" id="ARBA00039095"/>
    </source>
</evidence>
<evidence type="ECO:0000256" key="2">
    <source>
        <dbReference type="ARBA" id="ARBA00022679"/>
    </source>
</evidence>
<dbReference type="RefSeq" id="WP_379031006.1">
    <property type="nucleotide sequence ID" value="NZ_JBHRXE010000035.1"/>
</dbReference>
<organism evidence="15 16">
    <name type="scientific">Paracoccus simplex</name>
    <dbReference type="NCBI Taxonomy" id="2086346"/>
    <lineage>
        <taxon>Bacteria</taxon>
        <taxon>Pseudomonadati</taxon>
        <taxon>Pseudomonadota</taxon>
        <taxon>Alphaproteobacteria</taxon>
        <taxon>Rhodobacterales</taxon>
        <taxon>Paracoccaceae</taxon>
        <taxon>Paracoccus</taxon>
    </lineage>
</organism>
<sequence length="420" mass="43061">MLLGCIGDDFTGSSDLGNTLVKGGMRVVQYCGIPDAPADPAVAAGIVALKTRSVAPEEAVAQSLRALDWLRAQGCRQILFKYCSTFDSTPRGNIGPVAEALADALGAGAVIFCPAFPATGRTVYQGHLFVGDRLLSESGMEAHPLTPMTDPDLRRCLAAQSRRGIGHVPAATVWAGAPAIRARLAEEARAGRPFAIADAIRDEDLVALGMAAEDMPLITGGSGIALGLPANFRRRGLLAGQPAGWRGQAGRAAVLSGSCSRATRGQVAQHVARGEPRLEIDPEAVIAGQVTPRAAADWALAQPGLPLVYSSADPQAVRAVQDRHGSDLVAHRLEAFFAETARLLVAGGVTRLITAGGETSGAVVEGLAPGALEIGPEIAPGVPAMRAGDRLVLALKSGNFGAPDFFAAAAAVLAGETVAA</sequence>
<comment type="function">
    <text evidence="9">Catalyzes the ATP-dependent phosphorylation of 3-oxo-tetronate to 3-oxo-tetronate 4-phosphate.</text>
</comment>
<dbReference type="Pfam" id="PF07005">
    <property type="entry name" value="SBD_N"/>
    <property type="match status" value="1"/>
</dbReference>
<evidence type="ECO:0000256" key="1">
    <source>
        <dbReference type="ARBA" id="ARBA00005715"/>
    </source>
</evidence>
<accession>A0ABV7S258</accession>
<comment type="similarity">
    <text evidence="1">Belongs to the four-carbon acid sugar kinase family.</text>
</comment>
<proteinExistence type="inferred from homology"/>
<evidence type="ECO:0000259" key="13">
    <source>
        <dbReference type="Pfam" id="PF07005"/>
    </source>
</evidence>
<dbReference type="InterPro" id="IPR010737">
    <property type="entry name" value="4-carb_acid_sugar_kinase_N"/>
</dbReference>
<evidence type="ECO:0000256" key="9">
    <source>
        <dbReference type="ARBA" id="ARBA00037335"/>
    </source>
</evidence>
<dbReference type="Pfam" id="PF17042">
    <property type="entry name" value="NBD_C"/>
    <property type="match status" value="1"/>
</dbReference>
<dbReference type="SUPFAM" id="SSF142764">
    <property type="entry name" value="YgbK-like"/>
    <property type="match status" value="1"/>
</dbReference>
<dbReference type="InterPro" id="IPR042213">
    <property type="entry name" value="NBD_C_sf"/>
</dbReference>
<dbReference type="InterPro" id="IPR050007">
    <property type="entry name" value="OtnK"/>
</dbReference>
<dbReference type="Gene3D" id="3.40.980.20">
    <property type="entry name" value="Four-carbon acid sugar kinase, nucleotide binding domain"/>
    <property type="match status" value="1"/>
</dbReference>
<keyword evidence="16" id="KW-1185">Reference proteome</keyword>
<feature type="domain" description="Four-carbon acid sugar kinase nucleotide binding" evidence="14">
    <location>
        <begin position="253"/>
        <end position="406"/>
    </location>
</feature>
<dbReference type="Gene3D" id="3.40.50.10840">
    <property type="entry name" value="Putative sugar-binding, N-terminal domain"/>
    <property type="match status" value="1"/>
</dbReference>
<evidence type="ECO:0000313" key="15">
    <source>
        <dbReference type="EMBL" id="MFC3570255.1"/>
    </source>
</evidence>
<protein>
    <recommendedName>
        <fullName evidence="11">3-oxo-tetronate kinase</fullName>
        <ecNumber evidence="10">2.7.1.217</ecNumber>
    </recommendedName>
    <alternativeName>
        <fullName evidence="12">3-dehydrotetronate 4-kinase</fullName>
    </alternativeName>
</protein>
<evidence type="ECO:0000256" key="4">
    <source>
        <dbReference type="ARBA" id="ARBA00022777"/>
    </source>
</evidence>
<evidence type="ECO:0000256" key="5">
    <source>
        <dbReference type="ARBA" id="ARBA00022840"/>
    </source>
</evidence>
<evidence type="ECO:0000256" key="3">
    <source>
        <dbReference type="ARBA" id="ARBA00022741"/>
    </source>
</evidence>
<keyword evidence="6" id="KW-0119">Carbohydrate metabolism</keyword>
<dbReference type="EC" id="2.7.1.217" evidence="10"/>
<evidence type="ECO:0000256" key="6">
    <source>
        <dbReference type="ARBA" id="ARBA00023277"/>
    </source>
</evidence>
<evidence type="ECO:0000259" key="14">
    <source>
        <dbReference type="Pfam" id="PF17042"/>
    </source>
</evidence>
<dbReference type="InterPro" id="IPR037051">
    <property type="entry name" value="4-carb_acid_sugar_kinase_N_sf"/>
</dbReference>
<keyword evidence="3" id="KW-0547">Nucleotide-binding</keyword>
<evidence type="ECO:0000313" key="16">
    <source>
        <dbReference type="Proteomes" id="UP001595596"/>
    </source>
</evidence>
<name>A0ABV7S258_9RHOB</name>
<evidence type="ECO:0000256" key="7">
    <source>
        <dbReference type="ARBA" id="ARBA00035898"/>
    </source>
</evidence>
<dbReference type="EMBL" id="JBHRXE010000035">
    <property type="protein sequence ID" value="MFC3570255.1"/>
    <property type="molecule type" value="Genomic_DNA"/>
</dbReference>
<evidence type="ECO:0000256" key="12">
    <source>
        <dbReference type="ARBA" id="ARBA00041377"/>
    </source>
</evidence>
<reference evidence="16" key="1">
    <citation type="journal article" date="2019" name="Int. J. Syst. Evol. Microbiol.">
        <title>The Global Catalogue of Microorganisms (GCM) 10K type strain sequencing project: providing services to taxonomists for standard genome sequencing and annotation.</title>
        <authorList>
            <consortium name="The Broad Institute Genomics Platform"/>
            <consortium name="The Broad Institute Genome Sequencing Center for Infectious Disease"/>
            <person name="Wu L."/>
            <person name="Ma J."/>
        </authorList>
    </citation>
    <scope>NUCLEOTIDE SEQUENCE [LARGE SCALE GENOMIC DNA]</scope>
    <source>
        <strain evidence="16">VKM B-3226</strain>
    </source>
</reference>
<comment type="catalytic activity">
    <reaction evidence="8">
        <text>3-dehydro-D-erythronate + ATP = 3-dehydro-4-O-phospho-D-erythronate + ADP + H(+)</text>
        <dbReference type="Rhea" id="RHEA:52556"/>
        <dbReference type="ChEBI" id="CHEBI:15378"/>
        <dbReference type="ChEBI" id="CHEBI:30616"/>
        <dbReference type="ChEBI" id="CHEBI:57958"/>
        <dbReference type="ChEBI" id="CHEBI:136593"/>
        <dbReference type="ChEBI" id="CHEBI:456216"/>
        <dbReference type="EC" id="2.7.1.217"/>
    </reaction>
</comment>
<keyword evidence="4 15" id="KW-0418">Kinase</keyword>
<feature type="domain" description="Four-carbon acid sugar kinase N-terminal" evidence="13">
    <location>
        <begin position="3"/>
        <end position="227"/>
    </location>
</feature>
<dbReference type="GO" id="GO:0016301">
    <property type="term" value="F:kinase activity"/>
    <property type="evidence" value="ECO:0007669"/>
    <property type="project" value="UniProtKB-KW"/>
</dbReference>